<dbReference type="KEGG" id="tng:GSTEN00020453G001"/>
<protein>
    <submittedName>
        <fullName evidence="1">(spotted green pufferfish) hypothetical protein</fullName>
    </submittedName>
</protein>
<evidence type="ECO:0000313" key="1">
    <source>
        <dbReference type="EMBL" id="CAG01626.1"/>
    </source>
</evidence>
<gene>
    <name evidence="1" type="ORF">GSTENG00020453001</name>
</gene>
<sequence length="100" mass="11096">MEISEAFASRKLTVYKSTFHPPTRGQPPLHSQYAYLDEKSPPGIDQGVLSLTAALPVPLSSLSAVAIQSAWSSLFFWLQVEVNASNKEPRRLRCNQIKPV</sequence>
<reference evidence="1" key="1">
    <citation type="journal article" date="2004" name="Nature">
        <title>Genome duplication in the teleost fish Tetraodon nigroviridis reveals the early vertebrate proto-karyotype.</title>
        <authorList>
            <person name="Jaillon O."/>
            <person name="Aury J.-M."/>
            <person name="Brunet F."/>
            <person name="Petit J.-L."/>
            <person name="Stange-Thomann N."/>
            <person name="Mauceli E."/>
            <person name="Bouneau L."/>
            <person name="Fischer C."/>
            <person name="Ozouf-Costaz C."/>
            <person name="Bernot A."/>
            <person name="Nicaud S."/>
            <person name="Jaffe D."/>
            <person name="Fisher S."/>
            <person name="Lutfalla G."/>
            <person name="Dossat C."/>
            <person name="Segurens B."/>
            <person name="Dasilva C."/>
            <person name="Salanoubat M."/>
            <person name="Levy M."/>
            <person name="Boudet N."/>
            <person name="Castellano S."/>
            <person name="Anthouard V."/>
            <person name="Jubin C."/>
            <person name="Castelli V."/>
            <person name="Katinka M."/>
            <person name="Vacherie B."/>
            <person name="Biemont C."/>
            <person name="Skalli Z."/>
            <person name="Cattolico L."/>
            <person name="Poulain J."/>
            <person name="De Berardinis V."/>
            <person name="Cruaud C."/>
            <person name="Duprat S."/>
            <person name="Brottier P."/>
            <person name="Coutanceau J.-P."/>
            <person name="Gouzy J."/>
            <person name="Parra G."/>
            <person name="Lardier G."/>
            <person name="Chapple C."/>
            <person name="McKernan K.J."/>
            <person name="McEwan P."/>
            <person name="Bosak S."/>
            <person name="Kellis M."/>
            <person name="Volff J.-N."/>
            <person name="Guigo R."/>
            <person name="Zody M.C."/>
            <person name="Mesirov J."/>
            <person name="Lindblad-Toh K."/>
            <person name="Birren B."/>
            <person name="Nusbaum C."/>
            <person name="Kahn D."/>
            <person name="Robinson-Rechavi M."/>
            <person name="Laudet V."/>
            <person name="Schachter V."/>
            <person name="Quetier F."/>
            <person name="Saurin W."/>
            <person name="Scarpelli C."/>
            <person name="Wincker P."/>
            <person name="Lander E.S."/>
            <person name="Weissenbach J."/>
            <person name="Roest Crollius H."/>
        </authorList>
    </citation>
    <scope>NUCLEOTIDE SEQUENCE [LARGE SCALE GENOMIC DNA]</scope>
</reference>
<name>Q4SCK6_TETNG</name>
<organism evidence="1">
    <name type="scientific">Tetraodon nigroviridis</name>
    <name type="common">Spotted green pufferfish</name>
    <name type="synonym">Chelonodon nigroviridis</name>
    <dbReference type="NCBI Taxonomy" id="99883"/>
    <lineage>
        <taxon>Eukaryota</taxon>
        <taxon>Metazoa</taxon>
        <taxon>Chordata</taxon>
        <taxon>Craniata</taxon>
        <taxon>Vertebrata</taxon>
        <taxon>Euteleostomi</taxon>
        <taxon>Actinopterygii</taxon>
        <taxon>Neopterygii</taxon>
        <taxon>Teleostei</taxon>
        <taxon>Neoteleostei</taxon>
        <taxon>Acanthomorphata</taxon>
        <taxon>Eupercaria</taxon>
        <taxon>Tetraodontiformes</taxon>
        <taxon>Tetradontoidea</taxon>
        <taxon>Tetraodontidae</taxon>
        <taxon>Tetraodon</taxon>
    </lineage>
</organism>
<dbReference type="AlphaFoldDB" id="Q4SCK6"/>
<proteinExistence type="predicted"/>
<accession>Q4SCK6</accession>
<dbReference type="EMBL" id="CAAE01014653">
    <property type="protein sequence ID" value="CAG01626.1"/>
    <property type="molecule type" value="Genomic_DNA"/>
</dbReference>
<reference evidence="1" key="2">
    <citation type="submission" date="2004-02" db="EMBL/GenBank/DDBJ databases">
        <authorList>
            <consortium name="Genoscope"/>
            <consortium name="Whitehead Institute Centre for Genome Research"/>
        </authorList>
    </citation>
    <scope>NUCLEOTIDE SEQUENCE</scope>
</reference>
<comment type="caution">
    <text evidence="1">The sequence shown here is derived from an EMBL/GenBank/DDBJ whole genome shotgun (WGS) entry which is preliminary data.</text>
</comment>